<dbReference type="PANTHER" id="PTHR47338">
    <property type="entry name" value="ZN(II)2CYS6 TRANSCRIPTION FACTOR (EUROFUNG)-RELATED"/>
    <property type="match status" value="1"/>
</dbReference>
<evidence type="ECO:0000256" key="5">
    <source>
        <dbReference type="ARBA" id="ARBA00023163"/>
    </source>
</evidence>
<evidence type="ECO:0000313" key="10">
    <source>
        <dbReference type="Proteomes" id="UP000522262"/>
    </source>
</evidence>
<feature type="region of interest" description="Disordered" evidence="7">
    <location>
        <begin position="1"/>
        <end position="21"/>
    </location>
</feature>
<dbReference type="GO" id="GO:0006351">
    <property type="term" value="P:DNA-templated transcription"/>
    <property type="evidence" value="ECO:0007669"/>
    <property type="project" value="InterPro"/>
</dbReference>
<protein>
    <submittedName>
        <fullName evidence="9">Acetate regulatory DNA binding protein</fullName>
    </submittedName>
</protein>
<keyword evidence="6" id="KW-0539">Nucleus</keyword>
<dbReference type="InterPro" id="IPR050815">
    <property type="entry name" value="TF_fung"/>
</dbReference>
<evidence type="ECO:0000256" key="1">
    <source>
        <dbReference type="ARBA" id="ARBA00004123"/>
    </source>
</evidence>
<accession>A0A8H5IV70</accession>
<dbReference type="GO" id="GO:0000981">
    <property type="term" value="F:DNA-binding transcription factor activity, RNA polymerase II-specific"/>
    <property type="evidence" value="ECO:0007669"/>
    <property type="project" value="InterPro"/>
</dbReference>
<evidence type="ECO:0000256" key="4">
    <source>
        <dbReference type="ARBA" id="ARBA00023125"/>
    </source>
</evidence>
<evidence type="ECO:0000256" key="7">
    <source>
        <dbReference type="SAM" id="MobiDB-lite"/>
    </source>
</evidence>
<proteinExistence type="predicted"/>
<keyword evidence="3" id="KW-0805">Transcription regulation</keyword>
<evidence type="ECO:0000256" key="6">
    <source>
        <dbReference type="ARBA" id="ARBA00023242"/>
    </source>
</evidence>
<keyword evidence="4" id="KW-0238">DNA-binding</keyword>
<dbReference type="EMBL" id="JAAOAM010000144">
    <property type="protein sequence ID" value="KAF5543975.1"/>
    <property type="molecule type" value="Genomic_DNA"/>
</dbReference>
<keyword evidence="5" id="KW-0804">Transcription</keyword>
<name>A0A8H5IV70_9HYPO</name>
<dbReference type="Proteomes" id="UP000522262">
    <property type="component" value="Unassembled WGS sequence"/>
</dbReference>
<keyword evidence="2" id="KW-0479">Metal-binding</keyword>
<comment type="subcellular location">
    <subcellularLocation>
        <location evidence="1">Nucleus</location>
    </subcellularLocation>
</comment>
<evidence type="ECO:0000256" key="3">
    <source>
        <dbReference type="ARBA" id="ARBA00023015"/>
    </source>
</evidence>
<evidence type="ECO:0000256" key="2">
    <source>
        <dbReference type="ARBA" id="ARBA00022723"/>
    </source>
</evidence>
<dbReference type="CDD" id="cd12148">
    <property type="entry name" value="fungal_TF_MHR"/>
    <property type="match status" value="1"/>
</dbReference>
<dbReference type="AlphaFoldDB" id="A0A8H5IV70"/>
<dbReference type="GO" id="GO:0003677">
    <property type="term" value="F:DNA binding"/>
    <property type="evidence" value="ECO:0007669"/>
    <property type="project" value="UniProtKB-KW"/>
</dbReference>
<gene>
    <name evidence="9" type="ORF">FMEXI_6811</name>
</gene>
<comment type="caution">
    <text evidence="9">The sequence shown here is derived from an EMBL/GenBank/DDBJ whole genome shotgun (WGS) entry which is preliminary data.</text>
</comment>
<sequence>MSQADHVDVTNTDTTAGPPINAANWTMHIDVSQAGWSETPECAPEAVNQAGWQYGRIPPQLQQTFTEPAGISIAPLRHAKPANEILDTTGLSRLMNLDLGHYFTWSKLDNVPLPQKCLRWAMRALAASMSSQFRSLSEKFYTIARRLSEELDAGDAWLNYNNSIEQAQTWLLLAHYELLDPSKYPQSATTRRAFQQVHLSRLHCTDWKDPALESPSYTPRTFQSAPLPFVSVEERRRTFWVAFCLDRFLGGYQESPMRIHDETSEDTG</sequence>
<organism evidence="9 10">
    <name type="scientific">Fusarium mexicanum</name>
    <dbReference type="NCBI Taxonomy" id="751941"/>
    <lineage>
        <taxon>Eukaryota</taxon>
        <taxon>Fungi</taxon>
        <taxon>Dikarya</taxon>
        <taxon>Ascomycota</taxon>
        <taxon>Pezizomycotina</taxon>
        <taxon>Sordariomycetes</taxon>
        <taxon>Hypocreomycetidae</taxon>
        <taxon>Hypocreales</taxon>
        <taxon>Nectriaceae</taxon>
        <taxon>Fusarium</taxon>
        <taxon>Fusarium fujikuroi species complex</taxon>
    </lineage>
</organism>
<dbReference type="PANTHER" id="PTHR47338:SF3">
    <property type="entry name" value="C6 FINGER DOMAIN TRANSCRIPTION FACTOR DBAA-RELATED"/>
    <property type="match status" value="1"/>
</dbReference>
<dbReference type="Pfam" id="PF04082">
    <property type="entry name" value="Fungal_trans"/>
    <property type="match status" value="1"/>
</dbReference>
<evidence type="ECO:0000313" key="9">
    <source>
        <dbReference type="EMBL" id="KAF5543975.1"/>
    </source>
</evidence>
<keyword evidence="10" id="KW-1185">Reference proteome</keyword>
<dbReference type="GO" id="GO:0008270">
    <property type="term" value="F:zinc ion binding"/>
    <property type="evidence" value="ECO:0007669"/>
    <property type="project" value="InterPro"/>
</dbReference>
<reference evidence="9 10" key="1">
    <citation type="submission" date="2020-05" db="EMBL/GenBank/DDBJ databases">
        <title>Identification and distribution of gene clusters putatively required for synthesis of sphingolipid metabolism inhibitors in phylogenetically diverse species of the filamentous fungus Fusarium.</title>
        <authorList>
            <person name="Kim H.-S."/>
            <person name="Busman M."/>
            <person name="Brown D.W."/>
            <person name="Divon H."/>
            <person name="Uhlig S."/>
            <person name="Proctor R.H."/>
        </authorList>
    </citation>
    <scope>NUCLEOTIDE SEQUENCE [LARGE SCALE GENOMIC DNA]</scope>
    <source>
        <strain evidence="9 10">NRRL 53147</strain>
    </source>
</reference>
<dbReference type="GO" id="GO:0005634">
    <property type="term" value="C:nucleus"/>
    <property type="evidence" value="ECO:0007669"/>
    <property type="project" value="UniProtKB-SubCell"/>
</dbReference>
<evidence type="ECO:0000259" key="8">
    <source>
        <dbReference type="Pfam" id="PF04082"/>
    </source>
</evidence>
<feature type="domain" description="Xylanolytic transcriptional activator regulatory" evidence="8">
    <location>
        <begin position="114"/>
        <end position="249"/>
    </location>
</feature>
<dbReference type="InterPro" id="IPR007219">
    <property type="entry name" value="XnlR_reg_dom"/>
</dbReference>